<feature type="domain" description="HTH luxR-type" evidence="4">
    <location>
        <begin position="139"/>
        <end position="204"/>
    </location>
</feature>
<dbReference type="SUPFAM" id="SSF75516">
    <property type="entry name" value="Pheromone-binding domain of LuxR-like quorum-sensing transcription factors"/>
    <property type="match status" value="1"/>
</dbReference>
<evidence type="ECO:0000256" key="3">
    <source>
        <dbReference type="ARBA" id="ARBA00023163"/>
    </source>
</evidence>
<dbReference type="CDD" id="cd06170">
    <property type="entry name" value="LuxR_C_like"/>
    <property type="match status" value="1"/>
</dbReference>
<comment type="caution">
    <text evidence="5">The sequence shown here is derived from an EMBL/GenBank/DDBJ whole genome shotgun (WGS) entry which is preliminary data.</text>
</comment>
<dbReference type="PANTHER" id="PTHR44688:SF16">
    <property type="entry name" value="DNA-BINDING TRANSCRIPTIONAL ACTIVATOR DEVR_DOSR"/>
    <property type="match status" value="1"/>
</dbReference>
<dbReference type="InterPro" id="IPR036388">
    <property type="entry name" value="WH-like_DNA-bd_sf"/>
</dbReference>
<dbReference type="RefSeq" id="WP_260278667.1">
    <property type="nucleotide sequence ID" value="NZ_JANAVZ010000020.1"/>
</dbReference>
<accession>A0ABT2KFY1</accession>
<dbReference type="Pfam" id="PF03472">
    <property type="entry name" value="Autoind_bind"/>
    <property type="match status" value="1"/>
</dbReference>
<evidence type="ECO:0000259" key="4">
    <source>
        <dbReference type="PROSITE" id="PS50043"/>
    </source>
</evidence>
<reference evidence="5 6" key="1">
    <citation type="submission" date="2022-04" db="EMBL/GenBank/DDBJ databases">
        <title>Paracoccus sp. YLB-12 draft genome sequence.</title>
        <authorList>
            <person name="Yu L."/>
        </authorList>
    </citation>
    <scope>NUCLEOTIDE SEQUENCE [LARGE SCALE GENOMIC DNA]</scope>
    <source>
        <strain evidence="5 6">YLB-12</strain>
    </source>
</reference>
<dbReference type="PRINTS" id="PR00038">
    <property type="entry name" value="HTHLUXR"/>
</dbReference>
<proteinExistence type="predicted"/>
<dbReference type="SMART" id="SM00421">
    <property type="entry name" value="HTH_LUXR"/>
    <property type="match status" value="1"/>
</dbReference>
<evidence type="ECO:0000313" key="6">
    <source>
        <dbReference type="Proteomes" id="UP001320702"/>
    </source>
</evidence>
<dbReference type="Gene3D" id="1.10.10.10">
    <property type="entry name" value="Winged helix-like DNA-binding domain superfamily/Winged helix DNA-binding domain"/>
    <property type="match status" value="1"/>
</dbReference>
<dbReference type="SUPFAM" id="SSF46894">
    <property type="entry name" value="C-terminal effector domain of the bipartite response regulators"/>
    <property type="match status" value="1"/>
</dbReference>
<dbReference type="Proteomes" id="UP001320702">
    <property type="component" value="Unassembled WGS sequence"/>
</dbReference>
<name>A0ABT2KFY1_9RHOB</name>
<dbReference type="InterPro" id="IPR016032">
    <property type="entry name" value="Sig_transdc_resp-reg_C-effctor"/>
</dbReference>
<dbReference type="EMBL" id="JANAVZ010000020">
    <property type="protein sequence ID" value="MCT4334790.1"/>
    <property type="molecule type" value="Genomic_DNA"/>
</dbReference>
<evidence type="ECO:0000256" key="1">
    <source>
        <dbReference type="ARBA" id="ARBA00023015"/>
    </source>
</evidence>
<keyword evidence="2" id="KW-0238">DNA-binding</keyword>
<dbReference type="PANTHER" id="PTHR44688">
    <property type="entry name" value="DNA-BINDING TRANSCRIPTIONAL ACTIVATOR DEVR_DOSR"/>
    <property type="match status" value="1"/>
</dbReference>
<dbReference type="Pfam" id="PF00196">
    <property type="entry name" value="GerE"/>
    <property type="match status" value="1"/>
</dbReference>
<dbReference type="InterPro" id="IPR005143">
    <property type="entry name" value="TF_LuxR_autoind-bd_dom"/>
</dbReference>
<dbReference type="PROSITE" id="PS50043">
    <property type="entry name" value="HTH_LUXR_2"/>
    <property type="match status" value="1"/>
</dbReference>
<keyword evidence="3" id="KW-0804">Transcription</keyword>
<gene>
    <name evidence="5" type="ORF">MU516_18275</name>
</gene>
<dbReference type="Gene3D" id="3.30.450.80">
    <property type="entry name" value="Transcription factor LuxR-like, autoinducer-binding domain"/>
    <property type="match status" value="1"/>
</dbReference>
<keyword evidence="6" id="KW-1185">Reference proteome</keyword>
<evidence type="ECO:0000256" key="2">
    <source>
        <dbReference type="ARBA" id="ARBA00023125"/>
    </source>
</evidence>
<sequence>MLHDLIPNFGDEIAELHRLAPSGWIMGFNLTYQGPEHLYNAYPEEWRDIYQERNYFFADPIARWTVENEGWIRWSDVRKRPEDMAFMHAAQQFRLNFGVAISRKTDLKRSFLTLSHPRREFTDDEIVTLSTKFNLWTDLVLNRASLTGAELAVLECLRDGLAQGAIAAKLGIAEATVKQRAQKACTKLGAKTRTQAVAIAVARNYL</sequence>
<dbReference type="InterPro" id="IPR000792">
    <property type="entry name" value="Tscrpt_reg_LuxR_C"/>
</dbReference>
<keyword evidence="1" id="KW-0805">Transcription regulation</keyword>
<organism evidence="5 6">
    <name type="scientific">Paracoccus maritimus</name>
    <dbReference type="NCBI Taxonomy" id="2933292"/>
    <lineage>
        <taxon>Bacteria</taxon>
        <taxon>Pseudomonadati</taxon>
        <taxon>Pseudomonadota</taxon>
        <taxon>Alphaproteobacteria</taxon>
        <taxon>Rhodobacterales</taxon>
        <taxon>Paracoccaceae</taxon>
        <taxon>Paracoccus</taxon>
    </lineage>
</organism>
<dbReference type="InterPro" id="IPR036693">
    <property type="entry name" value="TF_LuxR_autoind-bd_dom_sf"/>
</dbReference>
<evidence type="ECO:0000313" key="5">
    <source>
        <dbReference type="EMBL" id="MCT4334790.1"/>
    </source>
</evidence>
<protein>
    <submittedName>
        <fullName evidence="5">LuxR family transcriptional regulator</fullName>
    </submittedName>
</protein>